<feature type="coiled-coil region" evidence="1">
    <location>
        <begin position="261"/>
        <end position="288"/>
    </location>
</feature>
<comment type="caution">
    <text evidence="3">The sequence shown here is derived from an EMBL/GenBank/DDBJ whole genome shotgun (WGS) entry which is preliminary data.</text>
</comment>
<reference evidence="4" key="1">
    <citation type="journal article" date="2019" name="Int. J. Syst. Evol. Microbiol.">
        <title>The Global Catalogue of Microorganisms (GCM) 10K type strain sequencing project: providing services to taxonomists for standard genome sequencing and annotation.</title>
        <authorList>
            <consortium name="The Broad Institute Genomics Platform"/>
            <consortium name="The Broad Institute Genome Sequencing Center for Infectious Disease"/>
            <person name="Wu L."/>
            <person name="Ma J."/>
        </authorList>
    </citation>
    <scope>NUCLEOTIDE SEQUENCE [LARGE SCALE GENOMIC DNA]</scope>
    <source>
        <strain evidence="4">KCTC 12847</strain>
    </source>
</reference>
<dbReference type="Proteomes" id="UP001595640">
    <property type="component" value="Unassembled WGS sequence"/>
</dbReference>
<protein>
    <submittedName>
        <fullName evidence="3">Uncharacterized protein</fullName>
    </submittedName>
</protein>
<name>A0ABV7M0L3_9GAMM</name>
<sequence length="1636" mass="184218">MSVINRIEVANLLNKHGDIASPWDAKMRHLLLDLRGQSSAISMENGFGKTTLAEALIGLLSRDRTLLARTRRKCSPSTVAGHGRSWSHLRVEFRAGESGGQSDMLAAAGEEVAGETFVFGMYGYSDGSGLSFYHYAGRLEDVPVYHVTRDAKLALYANTDVQAAMRHHGVTRSANREEWLDAVGAHISRRELAQLAAFQKEGGADKSQIFNAIKPRAGEKADQAFFFEVLAPQILSGATRGETDEGEDLIEDVILNSGTKVTELRYRLSEAENDQRRAEDKVAQLADLNVQGEALLDARRQLSELDEGLAASERLLGGQALLALPGLPRRPVEEVESDPELVAGFAWAAGDTERPRVSTWLLARLTGQAERAVRQALSERGTRVDAHRRLVHLPEAAWPKGRDVHHVTFAAARDWLEDSQAFADDSARYRALTRLDDAAEMFESLDGNRFREEVIADREYVKELKADIDRLDAQWERLDVEREQLESRQREFTDNQSFYTQALGQGLFSEEELESPEATREMAMARANETRRALNEHLGRIGELRQPAQWYVEFKASHPQTSPSELLALKTEQQETLSEELERVGAELAEAEARQAASRDERHRLEGERQRLEGEQGPLRKGREAWQKFTEGWPDAEVREFWSRRKTELSERQQALREQRQRQDDARALRARLTPLAEAARRYADIHGDDEPVHLRDRLYRDSRELDDEAHRLAGEEERLRDLHQAWLRFGELSELSPAQWLKDAKSRYPRLLREAEGLDEQIRARERYLESLAGDPLARQVAESEAHRLLDEAGIAFVPLHEALTTFEADEASRRDWLAQAAGQLFAPVIKGESAASDAADLLIERGLGVPVLEAGRLDACLGQGQPPLGAVQGKETLAVKAALDPQFLAALREETQQRLIIDRERRAALSEEIERLDPHGERFALARQAWAADDEKVDESLDTLMDEQARLAERREQLAPRLTDAALAAIDDYQRYLLEGGDRALETAAEDLLDAETRLAELAPQVQEAERALEIHGATWLAAEKFADAGGVERLAALESRLEELREQAEIVAERETEAAEQVALHHQRRDDVTVRLRDLFADGERDRLRRLADFEEEGGEAFMASAETVRVELEQTLTTASRRADFDFARIRAYLDVRDEKGGSQKLEREIARIKRELGETRESRKRKAHEQQAVEARLDANQQAMTLTDQLGIAWLAVVRELPTDWPRRVAALDDPAGASRWPVDHPQADMLDGALIDWRRWADCDVGDSDVDNSDESIDLAALEGCQQTLVDALGSLNLGERARNRERQARDVEQRVQALDVALIEARDSRLFNETERARLATLEGVNPAALQDLQALYAQLNGQLDDHRERVARLHASREHIEGTLVERLGSIITDAAGNLDILRRVARRSGEGGAYFEVKASLIGDEAVRELIQQLLADIDEHQAAMRRRQQQEGGVAANDQRRRDEELGRQIRRRIYRGLFRDVSIRIKHEAIRPHGRLFSLNEDMSEGQREAVSLMWLVKLSEFAIERELRELPGHHKRRARAGRESVILLDGLFSKLSHRRLIQDSLESLRNTRGRFQMIGLIHNPNYENDATIFPTYLVGSVIGGAQGQGGHVIVRDGRVVDPQSQARSVGEASLFGIHVMEPTS</sequence>
<feature type="coiled-coil region" evidence="1">
    <location>
        <begin position="1037"/>
        <end position="1064"/>
    </location>
</feature>
<accession>A0ABV7M0L3</accession>
<keyword evidence="1" id="KW-0175">Coiled coil</keyword>
<evidence type="ECO:0000256" key="1">
    <source>
        <dbReference type="SAM" id="Coils"/>
    </source>
</evidence>
<keyword evidence="4" id="KW-1185">Reference proteome</keyword>
<gene>
    <name evidence="3" type="ORF">ACFOEI_08140</name>
</gene>
<organism evidence="3 4">
    <name type="scientific">Modicisalibacter luteus</name>
    <dbReference type="NCBI Taxonomy" id="453962"/>
    <lineage>
        <taxon>Bacteria</taxon>
        <taxon>Pseudomonadati</taxon>
        <taxon>Pseudomonadota</taxon>
        <taxon>Gammaproteobacteria</taxon>
        <taxon>Oceanospirillales</taxon>
        <taxon>Halomonadaceae</taxon>
        <taxon>Modicisalibacter</taxon>
    </lineage>
</organism>
<evidence type="ECO:0000313" key="4">
    <source>
        <dbReference type="Proteomes" id="UP001595640"/>
    </source>
</evidence>
<dbReference type="RefSeq" id="WP_019017490.1">
    <property type="nucleotide sequence ID" value="NZ_BMXD01000003.1"/>
</dbReference>
<feature type="compositionally biased region" description="Basic and acidic residues" evidence="2">
    <location>
        <begin position="592"/>
        <end position="614"/>
    </location>
</feature>
<feature type="coiled-coil region" evidence="1">
    <location>
        <begin position="1140"/>
        <end position="1167"/>
    </location>
</feature>
<feature type="region of interest" description="Disordered" evidence="2">
    <location>
        <begin position="592"/>
        <end position="621"/>
    </location>
</feature>
<feature type="coiled-coil region" evidence="1">
    <location>
        <begin position="1337"/>
        <end position="1364"/>
    </location>
</feature>
<evidence type="ECO:0000256" key="2">
    <source>
        <dbReference type="SAM" id="MobiDB-lite"/>
    </source>
</evidence>
<feature type="coiled-coil region" evidence="1">
    <location>
        <begin position="461"/>
        <end position="488"/>
    </location>
</feature>
<proteinExistence type="predicted"/>
<dbReference type="EMBL" id="JBHRUH010000012">
    <property type="protein sequence ID" value="MFC3292040.1"/>
    <property type="molecule type" value="Genomic_DNA"/>
</dbReference>
<evidence type="ECO:0000313" key="3">
    <source>
        <dbReference type="EMBL" id="MFC3292040.1"/>
    </source>
</evidence>